<evidence type="ECO:0000313" key="3">
    <source>
        <dbReference type="EMBL" id="VUZ85445.1"/>
    </source>
</evidence>
<dbReference type="PANTHER" id="PTHR34404">
    <property type="entry name" value="REGULATORY PROTEIN, FMDB FAMILY"/>
    <property type="match status" value="1"/>
</dbReference>
<keyword evidence="4" id="KW-1185">Reference proteome</keyword>
<protein>
    <submittedName>
        <fullName evidence="3">Type I antifreeze protein</fullName>
    </submittedName>
</protein>
<name>A0A564ZJE8_9BACT</name>
<sequence length="106" mass="11799">MADRPPVRPVEKGVAFVPIYEYECEVCHHRFEVIQKISDKPIKKCVLCEGKVHKIFSAPGLLFKGSGWYVTDYANPERKKAMAAEKKAASTDSGGTKAESKESKKP</sequence>
<organism evidence="3 4">
    <name type="scientific">Candidatus Methylomirabilis lanthanidiphila</name>
    <dbReference type="NCBI Taxonomy" id="2211376"/>
    <lineage>
        <taxon>Bacteria</taxon>
        <taxon>Candidatus Methylomirabilota</taxon>
        <taxon>Candidatus Methylomirabilia</taxon>
        <taxon>Candidatus Methylomirabilales</taxon>
        <taxon>Candidatus Methylomirabilaceae</taxon>
        <taxon>Candidatus Methylomirabilis</taxon>
    </lineage>
</organism>
<accession>A0A564ZJE8</accession>
<dbReference type="NCBIfam" id="TIGR02605">
    <property type="entry name" value="CxxC_CxxC_SSSS"/>
    <property type="match status" value="1"/>
</dbReference>
<feature type="region of interest" description="Disordered" evidence="1">
    <location>
        <begin position="82"/>
        <end position="106"/>
    </location>
</feature>
<proteinExistence type="predicted"/>
<dbReference type="EMBL" id="CABIKM010000026">
    <property type="protein sequence ID" value="VUZ85445.1"/>
    <property type="molecule type" value="Genomic_DNA"/>
</dbReference>
<dbReference type="AlphaFoldDB" id="A0A564ZJE8"/>
<dbReference type="Pfam" id="PF09723">
    <property type="entry name" value="Zn_ribbon_8"/>
    <property type="match status" value="1"/>
</dbReference>
<reference evidence="3 4" key="1">
    <citation type="submission" date="2019-07" db="EMBL/GenBank/DDBJ databases">
        <authorList>
            <person name="Cremers G."/>
        </authorList>
    </citation>
    <scope>NUCLEOTIDE SEQUENCE [LARGE SCALE GENOMIC DNA]</scope>
</reference>
<evidence type="ECO:0000259" key="2">
    <source>
        <dbReference type="SMART" id="SM00834"/>
    </source>
</evidence>
<evidence type="ECO:0000256" key="1">
    <source>
        <dbReference type="SAM" id="MobiDB-lite"/>
    </source>
</evidence>
<dbReference type="Proteomes" id="UP000334340">
    <property type="component" value="Unassembled WGS sequence"/>
</dbReference>
<evidence type="ECO:0000313" key="4">
    <source>
        <dbReference type="Proteomes" id="UP000334340"/>
    </source>
</evidence>
<dbReference type="SMART" id="SM00834">
    <property type="entry name" value="CxxC_CXXC_SSSS"/>
    <property type="match status" value="1"/>
</dbReference>
<feature type="domain" description="Putative regulatory protein FmdB zinc ribbon" evidence="2">
    <location>
        <begin position="18"/>
        <end position="57"/>
    </location>
</feature>
<dbReference type="InterPro" id="IPR013429">
    <property type="entry name" value="Regulatory_FmdB_Zinc_ribbon"/>
</dbReference>
<gene>
    <name evidence="3" type="ORF">MELA_01829</name>
</gene>
<dbReference type="PANTHER" id="PTHR34404:SF2">
    <property type="entry name" value="CONSERVED SERINE RICH PROTEIN"/>
    <property type="match status" value="1"/>
</dbReference>